<evidence type="ECO:0000256" key="3">
    <source>
        <dbReference type="ARBA" id="ARBA00022692"/>
    </source>
</evidence>
<keyword evidence="2 11" id="KW-0138">CF(0)</keyword>
<name>A0A1J4VFK9_9BACT</name>
<evidence type="ECO:0000256" key="10">
    <source>
        <dbReference type="ARBA" id="ARBA00037847"/>
    </source>
</evidence>
<evidence type="ECO:0008006" key="15">
    <source>
        <dbReference type="Google" id="ProtNLM"/>
    </source>
</evidence>
<dbReference type="STRING" id="1805282.AUJ44_00200"/>
<evidence type="ECO:0000256" key="6">
    <source>
        <dbReference type="ARBA" id="ARBA00023065"/>
    </source>
</evidence>
<comment type="similarity">
    <text evidence="11">Belongs to the ATPase B chain family.</text>
</comment>
<evidence type="ECO:0000256" key="1">
    <source>
        <dbReference type="ARBA" id="ARBA00022448"/>
    </source>
</evidence>
<evidence type="ECO:0000256" key="9">
    <source>
        <dbReference type="ARBA" id="ARBA00025198"/>
    </source>
</evidence>
<dbReference type="InterPro" id="IPR002146">
    <property type="entry name" value="ATP_synth_b/b'su_bac/chlpt"/>
</dbReference>
<evidence type="ECO:0000256" key="2">
    <source>
        <dbReference type="ARBA" id="ARBA00022547"/>
    </source>
</evidence>
<organism evidence="13 14">
    <name type="scientific">Candidatus Nomurabacteria bacterium CG1_02_47_685</name>
    <dbReference type="NCBI Taxonomy" id="1805282"/>
    <lineage>
        <taxon>Bacteria</taxon>
        <taxon>Candidatus Nomuraibacteriota</taxon>
    </lineage>
</organism>
<keyword evidence="1 11" id="KW-0813">Transport</keyword>
<proteinExistence type="inferred from homology"/>
<dbReference type="AlphaFoldDB" id="A0A1J4VFK9"/>
<dbReference type="GO" id="GO:0015078">
    <property type="term" value="F:proton transmembrane transporter activity"/>
    <property type="evidence" value="ECO:0007669"/>
    <property type="project" value="InterPro"/>
</dbReference>
<dbReference type="EMBL" id="MNVO01000005">
    <property type="protein sequence ID" value="OIO33509.1"/>
    <property type="molecule type" value="Genomic_DNA"/>
</dbReference>
<keyword evidence="8" id="KW-0066">ATP synthesis</keyword>
<evidence type="ECO:0000256" key="4">
    <source>
        <dbReference type="ARBA" id="ARBA00022781"/>
    </source>
</evidence>
<accession>A0A1J4VFK9</accession>
<evidence type="ECO:0000256" key="8">
    <source>
        <dbReference type="ARBA" id="ARBA00023310"/>
    </source>
</evidence>
<evidence type="ECO:0000256" key="11">
    <source>
        <dbReference type="RuleBase" id="RU003848"/>
    </source>
</evidence>
<dbReference type="Pfam" id="PF00430">
    <property type="entry name" value="ATP-synt_B"/>
    <property type="match status" value="1"/>
</dbReference>
<evidence type="ECO:0000313" key="14">
    <source>
        <dbReference type="Proteomes" id="UP000183206"/>
    </source>
</evidence>
<sequence>MKFLGDLGIDIKLLVAQIINFGLLLWLLKKFLYEPFIKRIESDELELKHAECEHEQLTKEEDVFRMQKDIETREARRKATEIIQEAEDLADKIKQKARIEVEEEKKAVIAQIHARLKELENE</sequence>
<keyword evidence="7" id="KW-0472">Membrane</keyword>
<keyword evidence="5" id="KW-1133">Transmembrane helix</keyword>
<comment type="caution">
    <text evidence="13">The sequence shown here is derived from an EMBL/GenBank/DDBJ whole genome shotgun (WGS) entry which is preliminary data.</text>
</comment>
<dbReference type="GO" id="GO:0015986">
    <property type="term" value="P:proton motive force-driven ATP synthesis"/>
    <property type="evidence" value="ECO:0007669"/>
    <property type="project" value="InterPro"/>
</dbReference>
<dbReference type="GO" id="GO:0045259">
    <property type="term" value="C:proton-transporting ATP synthase complex"/>
    <property type="evidence" value="ECO:0007669"/>
    <property type="project" value="UniProtKB-KW"/>
</dbReference>
<gene>
    <name evidence="13" type="ORF">AUJ44_00200</name>
</gene>
<reference evidence="13 14" key="1">
    <citation type="journal article" date="2016" name="Environ. Microbiol.">
        <title>Genomic resolution of a cold subsurface aquifer community provides metabolic insights for novel microbes adapted to high CO concentrations.</title>
        <authorList>
            <person name="Probst A.J."/>
            <person name="Castelle C.J."/>
            <person name="Singh A."/>
            <person name="Brown C.T."/>
            <person name="Anantharaman K."/>
            <person name="Sharon I."/>
            <person name="Hug L.A."/>
            <person name="Burstein D."/>
            <person name="Emerson J.B."/>
            <person name="Thomas B.C."/>
            <person name="Banfield J.F."/>
        </authorList>
    </citation>
    <scope>NUCLEOTIDE SEQUENCE [LARGE SCALE GENOMIC DNA]</scope>
    <source>
        <strain evidence="13">CG1_02_47_685</strain>
    </source>
</reference>
<protein>
    <recommendedName>
        <fullName evidence="15">ATP synthase F0 subunit B</fullName>
    </recommendedName>
</protein>
<dbReference type="Proteomes" id="UP000183206">
    <property type="component" value="Unassembled WGS sequence"/>
</dbReference>
<keyword evidence="12" id="KW-0175">Coiled coil</keyword>
<dbReference type="GO" id="GO:0012505">
    <property type="term" value="C:endomembrane system"/>
    <property type="evidence" value="ECO:0007669"/>
    <property type="project" value="UniProtKB-SubCell"/>
</dbReference>
<evidence type="ECO:0000256" key="5">
    <source>
        <dbReference type="ARBA" id="ARBA00022989"/>
    </source>
</evidence>
<evidence type="ECO:0000313" key="13">
    <source>
        <dbReference type="EMBL" id="OIO33509.1"/>
    </source>
</evidence>
<comment type="function">
    <text evidence="9">F(1)F(0) ATP synthase produces ATP from ADP in the presence of a proton or sodium gradient. F-type ATPases consist of two structural domains, F(1) containing the extramembraneous catalytic core and F(0) containing the membrane proton channel, linked together by a central stalk and a peripheral stalk. During catalysis, ATP synthesis in the catalytic domain of F(1) is coupled via a rotary mechanism of the central stalk subunits to proton translocation.</text>
</comment>
<evidence type="ECO:0000256" key="12">
    <source>
        <dbReference type="SAM" id="Coils"/>
    </source>
</evidence>
<keyword evidence="6 11" id="KW-0406">Ion transport</keyword>
<keyword evidence="4 11" id="KW-0375">Hydrogen ion transport</keyword>
<comment type="subcellular location">
    <subcellularLocation>
        <location evidence="10">Endomembrane system</location>
        <topology evidence="10">Single-pass membrane protein</topology>
    </subcellularLocation>
</comment>
<evidence type="ECO:0000256" key="7">
    <source>
        <dbReference type="ARBA" id="ARBA00023136"/>
    </source>
</evidence>
<keyword evidence="3 11" id="KW-0812">Transmembrane</keyword>
<feature type="coiled-coil region" evidence="12">
    <location>
        <begin position="40"/>
        <end position="122"/>
    </location>
</feature>